<dbReference type="AlphaFoldDB" id="A0A1X3GNP1"/>
<dbReference type="SUPFAM" id="SSF52402">
    <property type="entry name" value="Adenine nucleotide alpha hydrolases-like"/>
    <property type="match status" value="1"/>
</dbReference>
<dbReference type="InterPro" id="IPR018317">
    <property type="entry name" value="QueC"/>
</dbReference>
<dbReference type="InterPro" id="IPR014729">
    <property type="entry name" value="Rossmann-like_a/b/a_fold"/>
</dbReference>
<dbReference type="GO" id="GO:0016874">
    <property type="term" value="F:ligase activity"/>
    <property type="evidence" value="ECO:0007669"/>
    <property type="project" value="UniProtKB-KW"/>
</dbReference>
<proteinExistence type="inferred from homology"/>
<evidence type="ECO:0000256" key="2">
    <source>
        <dbReference type="ARBA" id="ARBA00022598"/>
    </source>
</evidence>
<protein>
    <recommendedName>
        <fullName evidence="9">7-cyano-7-deazaguanine synthase</fullName>
        <ecNumber evidence="9">6.3.4.20</ecNumber>
    </recommendedName>
</protein>
<evidence type="ECO:0000313" key="11">
    <source>
        <dbReference type="EMBL" id="OSJ06098.1"/>
    </source>
</evidence>
<organism evidence="11 12">
    <name type="scientific">Bradyrhizobium canariense</name>
    <dbReference type="NCBI Taxonomy" id="255045"/>
    <lineage>
        <taxon>Bacteria</taxon>
        <taxon>Pseudomonadati</taxon>
        <taxon>Pseudomonadota</taxon>
        <taxon>Alphaproteobacteria</taxon>
        <taxon>Hyphomicrobiales</taxon>
        <taxon>Nitrobacteraceae</taxon>
        <taxon>Bradyrhizobium</taxon>
    </lineage>
</organism>
<evidence type="ECO:0000256" key="6">
    <source>
        <dbReference type="ARBA" id="ARBA00022833"/>
    </source>
</evidence>
<keyword evidence="2" id="KW-0436">Ligase</keyword>
<dbReference type="EMBL" id="NAFI01000180">
    <property type="protein sequence ID" value="OSJ06098.1"/>
    <property type="molecule type" value="Genomic_DNA"/>
</dbReference>
<dbReference type="Gene3D" id="3.40.50.620">
    <property type="entry name" value="HUPs"/>
    <property type="match status" value="1"/>
</dbReference>
<dbReference type="Pfam" id="PF06508">
    <property type="entry name" value="QueC"/>
    <property type="match status" value="1"/>
</dbReference>
<evidence type="ECO:0000256" key="9">
    <source>
        <dbReference type="ARBA" id="ARBA00039149"/>
    </source>
</evidence>
<name>A0A1X3GNP1_9BRAD</name>
<dbReference type="GO" id="GO:0008616">
    <property type="term" value="P:tRNA queuosine(34) biosynthetic process"/>
    <property type="evidence" value="ECO:0007669"/>
    <property type="project" value="UniProtKB-KW"/>
</dbReference>
<dbReference type="EC" id="6.3.4.20" evidence="9"/>
<dbReference type="RefSeq" id="WP_085360257.1">
    <property type="nucleotide sequence ID" value="NZ_NAFD01000184.1"/>
</dbReference>
<evidence type="ECO:0000313" key="12">
    <source>
        <dbReference type="Proteomes" id="UP000193553"/>
    </source>
</evidence>
<evidence type="ECO:0000256" key="7">
    <source>
        <dbReference type="ARBA" id="ARBA00022840"/>
    </source>
</evidence>
<evidence type="ECO:0000256" key="1">
    <source>
        <dbReference type="ARBA" id="ARBA00005061"/>
    </source>
</evidence>
<evidence type="ECO:0000256" key="10">
    <source>
        <dbReference type="ARBA" id="ARBA00047890"/>
    </source>
</evidence>
<evidence type="ECO:0000256" key="8">
    <source>
        <dbReference type="ARBA" id="ARBA00037993"/>
    </source>
</evidence>
<keyword evidence="5" id="KW-0671">Queuosine biosynthesis</keyword>
<comment type="similarity">
    <text evidence="8">Belongs to the QueC family.</text>
</comment>
<evidence type="ECO:0000256" key="3">
    <source>
        <dbReference type="ARBA" id="ARBA00022723"/>
    </source>
</evidence>
<dbReference type="GO" id="GO:0005524">
    <property type="term" value="F:ATP binding"/>
    <property type="evidence" value="ECO:0007669"/>
    <property type="project" value="UniProtKB-KW"/>
</dbReference>
<keyword evidence="7" id="KW-0067">ATP-binding</keyword>
<dbReference type="GO" id="GO:0046872">
    <property type="term" value="F:metal ion binding"/>
    <property type="evidence" value="ECO:0007669"/>
    <property type="project" value="UniProtKB-KW"/>
</dbReference>
<comment type="pathway">
    <text evidence="1">Purine metabolism; 7-cyano-7-deazaguanine biosynthesis.</text>
</comment>
<gene>
    <name evidence="11" type="ORF">BSZ18_23385</name>
</gene>
<evidence type="ECO:0000256" key="5">
    <source>
        <dbReference type="ARBA" id="ARBA00022785"/>
    </source>
</evidence>
<dbReference type="PANTHER" id="PTHR42914:SF1">
    <property type="entry name" value="7-CYANO-7-DEAZAGUANINE SYNTHASE"/>
    <property type="match status" value="1"/>
</dbReference>
<keyword evidence="6" id="KW-0862">Zinc</keyword>
<dbReference type="PANTHER" id="PTHR42914">
    <property type="entry name" value="7-CYANO-7-DEAZAGUANINE SYNTHASE"/>
    <property type="match status" value="1"/>
</dbReference>
<comment type="caution">
    <text evidence="11">The sequence shown here is derived from an EMBL/GenBank/DDBJ whole genome shotgun (WGS) entry which is preliminary data.</text>
</comment>
<evidence type="ECO:0000256" key="4">
    <source>
        <dbReference type="ARBA" id="ARBA00022741"/>
    </source>
</evidence>
<comment type="catalytic activity">
    <reaction evidence="10">
        <text>7-carboxy-7-carbaguanine + NH4(+) + 2 ATP = 7-cyano-7-carbaguanine + 2 AMP + 2 diphosphate + 2 H(+)</text>
        <dbReference type="Rhea" id="RHEA:27982"/>
        <dbReference type="ChEBI" id="CHEBI:15378"/>
        <dbReference type="ChEBI" id="CHEBI:28938"/>
        <dbReference type="ChEBI" id="CHEBI:30616"/>
        <dbReference type="ChEBI" id="CHEBI:33019"/>
        <dbReference type="ChEBI" id="CHEBI:45075"/>
        <dbReference type="ChEBI" id="CHEBI:61036"/>
        <dbReference type="ChEBI" id="CHEBI:456215"/>
        <dbReference type="EC" id="6.3.4.20"/>
    </reaction>
</comment>
<dbReference type="PIRSF" id="PIRSF006293">
    <property type="entry name" value="ExsB"/>
    <property type="match status" value="1"/>
</dbReference>
<accession>A0A1X3GNP1</accession>
<keyword evidence="4" id="KW-0547">Nucleotide-binding</keyword>
<sequence>MRIVTLVSGGLDSTLVALLAKEMNNAQYPLFIDYGQRAKQKELEACERAMTALGLPAPRVAELSGFGRLVKSGLTDHSLRVFEDAYTPGRNMLFLLTAAAYAERVGADAVAIGLLRDESCIFKDQTSEFLSVATGLLRMAVGRQLQIIAPLKEFYKQDVVELAKQKNLTGTYSCHLGGETPCGRCIACLEYQFGD</sequence>
<dbReference type="OrthoDB" id="1426978at2"/>
<reference evidence="11 12" key="1">
    <citation type="submission" date="2017-03" db="EMBL/GenBank/DDBJ databases">
        <title>Whole genome sequences of fourteen strains of Bradyrhizobium canariense and one strain of Bradyrhizobium japonicum isolated from Lupinus (Papilionoideae: Genisteae) species in Algeria.</title>
        <authorList>
            <person name="Crovadore J."/>
            <person name="Chekireb D."/>
            <person name="Brachmann A."/>
            <person name="Chablais R."/>
            <person name="Cochard B."/>
            <person name="Lefort F."/>
        </authorList>
    </citation>
    <scope>NUCLEOTIDE SEQUENCE [LARGE SCALE GENOMIC DNA]</scope>
    <source>
        <strain evidence="11 12">UBMA195</strain>
    </source>
</reference>
<dbReference type="Proteomes" id="UP000193553">
    <property type="component" value="Unassembled WGS sequence"/>
</dbReference>
<keyword evidence="3" id="KW-0479">Metal-binding</keyword>